<dbReference type="Pfam" id="PF14364">
    <property type="entry name" value="DUF4408"/>
    <property type="match status" value="1"/>
</dbReference>
<reference evidence="3" key="1">
    <citation type="submission" date="2018-04" db="EMBL/GenBank/DDBJ databases">
        <title>WGS assembly of Panicum hallii.</title>
        <authorList>
            <person name="Lovell J."/>
            <person name="Jenkins J."/>
            <person name="Lowry D."/>
            <person name="Mamidi S."/>
            <person name="Sreedasyam A."/>
            <person name="Weng X."/>
            <person name="Barry K."/>
            <person name="Bonette J."/>
            <person name="Campitelli B."/>
            <person name="Daum C."/>
            <person name="Gordon S."/>
            <person name="Gould B."/>
            <person name="Lipzen A."/>
            <person name="Macqueen A."/>
            <person name="Palacio-Mejia J."/>
            <person name="Plott C."/>
            <person name="Shakirov E."/>
            <person name="Shu S."/>
            <person name="Yoshinaga Y."/>
            <person name="Zane M."/>
            <person name="Rokhsar D."/>
            <person name="Grimwood J."/>
            <person name="Schmutz J."/>
            <person name="Juenger T."/>
        </authorList>
    </citation>
    <scope>NUCLEOTIDE SEQUENCE [LARGE SCALE GENOMIC DNA]</scope>
    <source>
        <strain evidence="3">FIL2</strain>
    </source>
</reference>
<protein>
    <recommendedName>
        <fullName evidence="2">DUF4408 domain-containing protein</fullName>
    </recommendedName>
</protein>
<feature type="transmembrane region" description="Helical" evidence="1">
    <location>
        <begin position="68"/>
        <end position="89"/>
    </location>
</feature>
<accession>A0A2S3HNJ5</accession>
<organism evidence="3">
    <name type="scientific">Panicum hallii</name>
    <dbReference type="NCBI Taxonomy" id="206008"/>
    <lineage>
        <taxon>Eukaryota</taxon>
        <taxon>Viridiplantae</taxon>
        <taxon>Streptophyta</taxon>
        <taxon>Embryophyta</taxon>
        <taxon>Tracheophyta</taxon>
        <taxon>Spermatophyta</taxon>
        <taxon>Magnoliopsida</taxon>
        <taxon>Liliopsida</taxon>
        <taxon>Poales</taxon>
        <taxon>Poaceae</taxon>
        <taxon>PACMAD clade</taxon>
        <taxon>Panicoideae</taxon>
        <taxon>Panicodae</taxon>
        <taxon>Paniceae</taxon>
        <taxon>Panicinae</taxon>
        <taxon>Panicum</taxon>
        <taxon>Panicum sect. Panicum</taxon>
    </lineage>
</organism>
<sequence length="186" mass="20775">MDPMSSIEKIRAMNKFSESRRLQKLPTLSIYAVATSVTCLLLTSPAWFPSLCSLLSFFFFTTLPGLVTAFLLSPKCLFVVGNLIVAFLVGESRLSPRRDDDQPSLVNEIHEEHVKTNMAMVAKATTEAVVVADHSASLGVVGLGKEVEVKEEEGEEEELHKRVEDFIARVKKQRKLEAKSFFDVDR</sequence>
<evidence type="ECO:0000313" key="3">
    <source>
        <dbReference type="EMBL" id="PAN26764.1"/>
    </source>
</evidence>
<name>A0A2S3HNJ5_9POAL</name>
<gene>
    <name evidence="3" type="ORF">PAHAL_5G036800</name>
</gene>
<dbReference type="AlphaFoldDB" id="A0A2S3HNJ5"/>
<feature type="domain" description="DUF4408" evidence="2">
    <location>
        <begin position="49"/>
        <end position="94"/>
    </location>
</feature>
<dbReference type="EMBL" id="CM008050">
    <property type="protein sequence ID" value="PAN26764.1"/>
    <property type="molecule type" value="Genomic_DNA"/>
</dbReference>
<keyword evidence="1" id="KW-1133">Transmembrane helix</keyword>
<proteinExistence type="predicted"/>
<dbReference type="PANTHER" id="PTHR35762:SF2">
    <property type="entry name" value="TRANSMEMBRANE PROTEIN"/>
    <property type="match status" value="1"/>
</dbReference>
<dbReference type="Gramene" id="PAN26764">
    <property type="protein sequence ID" value="PAN26764"/>
    <property type="gene ID" value="PAHAL_5G036800"/>
</dbReference>
<evidence type="ECO:0000259" key="2">
    <source>
        <dbReference type="Pfam" id="PF14364"/>
    </source>
</evidence>
<dbReference type="Proteomes" id="UP000243499">
    <property type="component" value="Chromosome 5"/>
</dbReference>
<dbReference type="InterPro" id="IPR025520">
    <property type="entry name" value="DUF4408"/>
</dbReference>
<feature type="transmembrane region" description="Helical" evidence="1">
    <location>
        <begin position="28"/>
        <end position="48"/>
    </location>
</feature>
<dbReference type="PANTHER" id="PTHR35762">
    <property type="entry name" value="TRANSMEMBRANE PROTEIN"/>
    <property type="match status" value="1"/>
</dbReference>
<keyword evidence="1" id="KW-0812">Transmembrane</keyword>
<keyword evidence="1" id="KW-0472">Membrane</keyword>
<evidence type="ECO:0000256" key="1">
    <source>
        <dbReference type="SAM" id="Phobius"/>
    </source>
</evidence>